<sequence length="34" mass="4026">MFLSGIQDVIHQTSITHCHWTKKSTDLNLHKEYI</sequence>
<name>A0A1D2J2S2_PARBR</name>
<evidence type="ECO:0000313" key="1">
    <source>
        <dbReference type="EMBL" id="ODH12598.1"/>
    </source>
</evidence>
<proteinExistence type="predicted"/>
<dbReference type="AlphaFoldDB" id="A0A1D2J2S2"/>
<dbReference type="Proteomes" id="UP000242814">
    <property type="component" value="Unassembled WGS sequence"/>
</dbReference>
<reference evidence="1 2" key="1">
    <citation type="submission" date="2016-06" db="EMBL/GenBank/DDBJ databases">
        <authorList>
            <person name="Kjaerup R.B."/>
            <person name="Dalgaard T.S."/>
            <person name="Juul-Madsen H.R."/>
        </authorList>
    </citation>
    <scope>NUCLEOTIDE SEQUENCE [LARGE SCALE GENOMIC DNA]</scope>
    <source>
        <strain evidence="1 2">Pb300</strain>
    </source>
</reference>
<organism evidence="1 2">
    <name type="scientific">Paracoccidioides brasiliensis</name>
    <dbReference type="NCBI Taxonomy" id="121759"/>
    <lineage>
        <taxon>Eukaryota</taxon>
        <taxon>Fungi</taxon>
        <taxon>Dikarya</taxon>
        <taxon>Ascomycota</taxon>
        <taxon>Pezizomycotina</taxon>
        <taxon>Eurotiomycetes</taxon>
        <taxon>Eurotiomycetidae</taxon>
        <taxon>Onygenales</taxon>
        <taxon>Ajellomycetaceae</taxon>
        <taxon>Paracoccidioides</taxon>
    </lineage>
</organism>
<gene>
    <name evidence="1" type="ORF">ACO22_08105</name>
</gene>
<comment type="caution">
    <text evidence="1">The sequence shown here is derived from an EMBL/GenBank/DDBJ whole genome shotgun (WGS) entry which is preliminary data.</text>
</comment>
<protein>
    <submittedName>
        <fullName evidence="1">Uncharacterized protein</fullName>
    </submittedName>
</protein>
<dbReference type="EMBL" id="LZYO01000955">
    <property type="protein sequence ID" value="ODH12598.1"/>
    <property type="molecule type" value="Genomic_DNA"/>
</dbReference>
<accession>A0A1D2J2S2</accession>
<evidence type="ECO:0000313" key="2">
    <source>
        <dbReference type="Proteomes" id="UP000242814"/>
    </source>
</evidence>